<dbReference type="PANTHER" id="PTHR30041">
    <property type="entry name" value="ARSENATE REDUCTASE"/>
    <property type="match status" value="1"/>
</dbReference>
<dbReference type="Pfam" id="PF03960">
    <property type="entry name" value="ArsC"/>
    <property type="match status" value="1"/>
</dbReference>
<evidence type="ECO:0000313" key="3">
    <source>
        <dbReference type="EMBL" id="QPJ99394.1"/>
    </source>
</evidence>
<dbReference type="NCBIfam" id="TIGR01617">
    <property type="entry name" value="arsC_related"/>
    <property type="match status" value="1"/>
</dbReference>
<comment type="similarity">
    <text evidence="1 2">Belongs to the ArsC family.</text>
</comment>
<dbReference type="CDD" id="cd03035">
    <property type="entry name" value="ArsC_Yffb"/>
    <property type="match status" value="1"/>
</dbReference>
<dbReference type="SUPFAM" id="SSF52833">
    <property type="entry name" value="Thioredoxin-like"/>
    <property type="match status" value="1"/>
</dbReference>
<organism evidence="3">
    <name type="scientific">Enterobacter mori</name>
    <dbReference type="NCBI Taxonomy" id="539813"/>
    <lineage>
        <taxon>Bacteria</taxon>
        <taxon>Pseudomonadati</taxon>
        <taxon>Pseudomonadota</taxon>
        <taxon>Gammaproteobacteria</taxon>
        <taxon>Enterobacterales</taxon>
        <taxon>Enterobacteriaceae</taxon>
        <taxon>Enterobacter</taxon>
    </lineage>
</organism>
<dbReference type="PROSITE" id="PS51353">
    <property type="entry name" value="ARSC"/>
    <property type="match status" value="1"/>
</dbReference>
<dbReference type="NCBIfam" id="NF008107">
    <property type="entry name" value="PRK10853.1"/>
    <property type="match status" value="1"/>
</dbReference>
<dbReference type="AlphaFoldDB" id="A0A7T0GZS5"/>
<proteinExistence type="inferred from homology"/>
<dbReference type="InterPro" id="IPR036249">
    <property type="entry name" value="Thioredoxin-like_sf"/>
</dbReference>
<name>A0A7T0GZS5_9ENTR</name>
<reference evidence="3" key="1">
    <citation type="submission" date="2020-09" db="EMBL/GenBank/DDBJ databases">
        <title>First Report of a novel Colistin-Resistant species of Enterobacter cloacae complex Producing MCR-5 isolated from hospital sewage water.</title>
        <authorList>
            <person name="Zhou K."/>
        </authorList>
    </citation>
    <scope>NUCLEOTIDE SEQUENCE [LARGE SCALE GENOMIC DNA]</scope>
    <source>
        <strain evidence="3">HSW1412</strain>
    </source>
</reference>
<gene>
    <name evidence="3" type="ORF">IDM36_15940</name>
</gene>
<evidence type="ECO:0000256" key="1">
    <source>
        <dbReference type="ARBA" id="ARBA00007198"/>
    </source>
</evidence>
<dbReference type="InterPro" id="IPR006504">
    <property type="entry name" value="Tscrpt_reg_Spx/MgsR"/>
</dbReference>
<dbReference type="Gene3D" id="3.40.30.10">
    <property type="entry name" value="Glutaredoxin"/>
    <property type="match status" value="1"/>
</dbReference>
<dbReference type="InterPro" id="IPR006660">
    <property type="entry name" value="Arsenate_reductase-like"/>
</dbReference>
<sequence>MTDHSEPTLTMYGLSPKVCDTIKKARRWLEAHNVEYRFHDYRADGLDAEFLHTAISELGWEALLNTRGTTWRKLDESLRASINNADSAASLMLEMPAIIKRPLLCAPGQPMLLGFSETLYSDFFR</sequence>
<dbReference type="PANTHER" id="PTHR30041:SF8">
    <property type="entry name" value="PROTEIN YFFB"/>
    <property type="match status" value="1"/>
</dbReference>
<dbReference type="EMBL" id="CP061801">
    <property type="protein sequence ID" value="QPJ99394.1"/>
    <property type="molecule type" value="Genomic_DNA"/>
</dbReference>
<accession>A0A7T0GZS5</accession>
<evidence type="ECO:0000256" key="2">
    <source>
        <dbReference type="PROSITE-ProRule" id="PRU01282"/>
    </source>
</evidence>
<protein>
    <submittedName>
        <fullName evidence="3">ArsC family reductase</fullName>
    </submittedName>
</protein>